<gene>
    <name evidence="1" type="ORF">BLNAU_18666</name>
</gene>
<dbReference type="EMBL" id="JARBJD010000229">
    <property type="protein sequence ID" value="KAK2946415.1"/>
    <property type="molecule type" value="Genomic_DNA"/>
</dbReference>
<evidence type="ECO:0000313" key="1">
    <source>
        <dbReference type="EMBL" id="KAK2946415.1"/>
    </source>
</evidence>
<name>A0ABQ9X3R2_9EUKA</name>
<reference evidence="1 2" key="1">
    <citation type="journal article" date="2022" name="bioRxiv">
        <title>Genomics of Preaxostyla Flagellates Illuminates Evolutionary Transitions and the Path Towards Mitochondrial Loss.</title>
        <authorList>
            <person name="Novak L.V.F."/>
            <person name="Treitli S.C."/>
            <person name="Pyrih J."/>
            <person name="Halakuc P."/>
            <person name="Pipaliya S.V."/>
            <person name="Vacek V."/>
            <person name="Brzon O."/>
            <person name="Soukal P."/>
            <person name="Eme L."/>
            <person name="Dacks J.B."/>
            <person name="Karnkowska A."/>
            <person name="Elias M."/>
            <person name="Hampl V."/>
        </authorList>
    </citation>
    <scope>NUCLEOTIDE SEQUENCE [LARGE SCALE GENOMIC DNA]</scope>
    <source>
        <strain evidence="1">NAU3</strain>
        <tissue evidence="1">Gut</tissue>
    </source>
</reference>
<protein>
    <submittedName>
        <fullName evidence="1">Uncharacterized protein</fullName>
    </submittedName>
</protein>
<organism evidence="1 2">
    <name type="scientific">Blattamonas nauphoetae</name>
    <dbReference type="NCBI Taxonomy" id="2049346"/>
    <lineage>
        <taxon>Eukaryota</taxon>
        <taxon>Metamonada</taxon>
        <taxon>Preaxostyla</taxon>
        <taxon>Oxymonadida</taxon>
        <taxon>Blattamonas</taxon>
    </lineage>
</organism>
<proteinExistence type="predicted"/>
<evidence type="ECO:0000313" key="2">
    <source>
        <dbReference type="Proteomes" id="UP001281761"/>
    </source>
</evidence>
<accession>A0ABQ9X3R2</accession>
<keyword evidence="2" id="KW-1185">Reference proteome</keyword>
<sequence length="136" mass="14871">MVWFVGTNVILSRPSPSNVAALSFTFAALSLNYFVEGNASKDGRMDGDDWWERARRSPKKKEMWSTVGLKTIVSLDVFAGSALLVASVVFVEEGCLSQVVCSFASIDDGVVVECHAKHQQTESRHSSFTNVESPPL</sequence>
<comment type="caution">
    <text evidence="1">The sequence shown here is derived from an EMBL/GenBank/DDBJ whole genome shotgun (WGS) entry which is preliminary data.</text>
</comment>
<dbReference type="Proteomes" id="UP001281761">
    <property type="component" value="Unassembled WGS sequence"/>
</dbReference>